<evidence type="ECO:0000313" key="5">
    <source>
        <dbReference type="Proteomes" id="UP000078544"/>
    </source>
</evidence>
<feature type="compositionally biased region" description="Polar residues" evidence="2">
    <location>
        <begin position="330"/>
        <end position="344"/>
    </location>
</feature>
<feature type="domain" description="GAT" evidence="3">
    <location>
        <begin position="223"/>
        <end position="312"/>
    </location>
</feature>
<dbReference type="PANTHER" id="PTHR47789">
    <property type="entry name" value="LAS SEVENTEEN-BINDING PROTEIN 5"/>
    <property type="match status" value="1"/>
</dbReference>
<dbReference type="GO" id="GO:0007015">
    <property type="term" value="P:actin filament organization"/>
    <property type="evidence" value="ECO:0007669"/>
    <property type="project" value="InterPro"/>
</dbReference>
<evidence type="ECO:0000259" key="3">
    <source>
        <dbReference type="PROSITE" id="PS50909"/>
    </source>
</evidence>
<dbReference type="PROSITE" id="PS50909">
    <property type="entry name" value="GAT"/>
    <property type="match status" value="1"/>
</dbReference>
<dbReference type="GO" id="GO:0043130">
    <property type="term" value="F:ubiquitin binding"/>
    <property type="evidence" value="ECO:0007669"/>
    <property type="project" value="InterPro"/>
</dbReference>
<dbReference type="GO" id="GO:0006897">
    <property type="term" value="P:endocytosis"/>
    <property type="evidence" value="ECO:0007669"/>
    <property type="project" value="InterPro"/>
</dbReference>
<gene>
    <name evidence="4" type="ORF">AAL_08226</name>
</gene>
<dbReference type="Gene3D" id="1.20.58.160">
    <property type="match status" value="1"/>
</dbReference>
<evidence type="ECO:0000313" key="4">
    <source>
        <dbReference type="EMBL" id="KZZ88071.1"/>
    </source>
</evidence>
<dbReference type="STRING" id="1081109.A0A167VVM4"/>
<dbReference type="Proteomes" id="UP000078544">
    <property type="component" value="Unassembled WGS sequence"/>
</dbReference>
<feature type="compositionally biased region" description="Low complexity" evidence="2">
    <location>
        <begin position="346"/>
        <end position="357"/>
    </location>
</feature>
<evidence type="ECO:0000256" key="2">
    <source>
        <dbReference type="SAM" id="MobiDB-lite"/>
    </source>
</evidence>
<keyword evidence="5" id="KW-1185">Reference proteome</keyword>
<organism evidence="4 5">
    <name type="scientific">Moelleriella libera RCEF 2490</name>
    <dbReference type="NCBI Taxonomy" id="1081109"/>
    <lineage>
        <taxon>Eukaryota</taxon>
        <taxon>Fungi</taxon>
        <taxon>Dikarya</taxon>
        <taxon>Ascomycota</taxon>
        <taxon>Pezizomycotina</taxon>
        <taxon>Sordariomycetes</taxon>
        <taxon>Hypocreomycetidae</taxon>
        <taxon>Hypocreales</taxon>
        <taxon>Clavicipitaceae</taxon>
        <taxon>Moelleriella</taxon>
    </lineage>
</organism>
<dbReference type="InterPro" id="IPR045007">
    <property type="entry name" value="LSB5"/>
</dbReference>
<dbReference type="GO" id="GO:0030479">
    <property type="term" value="C:actin cortical patch"/>
    <property type="evidence" value="ECO:0007669"/>
    <property type="project" value="TreeGrafter"/>
</dbReference>
<comment type="caution">
    <text evidence="4">The sequence shown here is derived from an EMBL/GenBank/DDBJ whole genome shotgun (WGS) entry which is preliminary data.</text>
</comment>
<dbReference type="InterPro" id="IPR008942">
    <property type="entry name" value="ENTH_VHS"/>
</dbReference>
<feature type="compositionally biased region" description="Basic and acidic residues" evidence="2">
    <location>
        <begin position="412"/>
        <end position="423"/>
    </location>
</feature>
<feature type="compositionally biased region" description="Polar residues" evidence="2">
    <location>
        <begin position="431"/>
        <end position="458"/>
    </location>
</feature>
<protein>
    <submittedName>
        <fullName evidence="4">GAT domain containing protein</fullName>
    </submittedName>
</protein>
<keyword evidence="1" id="KW-0175">Coiled coil</keyword>
<dbReference type="Gene3D" id="1.25.40.90">
    <property type="match status" value="1"/>
</dbReference>
<dbReference type="AlphaFoldDB" id="A0A167VVM4"/>
<feature type="region of interest" description="Disordered" evidence="2">
    <location>
        <begin position="320"/>
        <end position="481"/>
    </location>
</feature>
<accession>A0A167VVM4</accession>
<reference evidence="4 5" key="1">
    <citation type="journal article" date="2016" name="Genome Biol. Evol.">
        <title>Divergent and convergent evolution of fungal pathogenicity.</title>
        <authorList>
            <person name="Shang Y."/>
            <person name="Xiao G."/>
            <person name="Zheng P."/>
            <person name="Cen K."/>
            <person name="Zhan S."/>
            <person name="Wang C."/>
        </authorList>
    </citation>
    <scope>NUCLEOTIDE SEQUENCE [LARGE SCALE GENOMIC DNA]</scope>
    <source>
        <strain evidence="4 5">RCEF 2490</strain>
    </source>
</reference>
<dbReference type="PANTHER" id="PTHR47789:SF1">
    <property type="entry name" value="LAS SEVENTEEN-BINDING PROTEIN 5"/>
    <property type="match status" value="1"/>
</dbReference>
<feature type="region of interest" description="Disordered" evidence="2">
    <location>
        <begin position="19"/>
        <end position="39"/>
    </location>
</feature>
<sequence length="481" mass="51769">MKAMKGLSVNKMLGSIKRRAGAGSGSSSMPPASAATPAENPEITAHNSVKAFCESGGNAQSDEVLFLPPIVDAAESSPAAAAECARVIRKYLSKEYSSRPSWQYNAIMLVRILTDNPGETFTRNLDDKFVDTIRNLLKSVKDRGVWQILMETMDDFEYSKMDDQNLAPLILMWKKEKETATKKHGARGPSLPPRPPFPFMTAPPGNRHSQNYFAKAHSNNRLPDPVELASRLEEARTSAKLLEQVVMNTPPDEMLQNELIREFADRCLSASRSLQGYMVSENPAPDNDTMEGLIDTNEQLQTALNQHKRAVLNARKQLGLGISPGDDSPALQSDQSDTNSQLRTNGDASGLLAGGAAPDVAGGKGKQTQQYPGLASNGMGSGSNSRHSPKNEALADPFADPAEAKAAGHTPLKFEPEFPHEPFHPGFGGPLSSNTPALNGVGSSISHNGLSKLETTVENNRDDGSSDIYAATPQGNKSRHL</sequence>
<dbReference type="Pfam" id="PF03127">
    <property type="entry name" value="GAT"/>
    <property type="match status" value="1"/>
</dbReference>
<dbReference type="SUPFAM" id="SSF48464">
    <property type="entry name" value="ENTH/VHS domain"/>
    <property type="match status" value="1"/>
</dbReference>
<dbReference type="EMBL" id="AZGY01000032">
    <property type="protein sequence ID" value="KZZ88071.1"/>
    <property type="molecule type" value="Genomic_DNA"/>
</dbReference>
<feature type="compositionally biased region" description="Low complexity" evidence="2">
    <location>
        <begin position="25"/>
        <end position="38"/>
    </location>
</feature>
<dbReference type="InterPro" id="IPR038425">
    <property type="entry name" value="GAT_sf"/>
</dbReference>
<name>A0A167VVM4_9HYPO</name>
<dbReference type="SUPFAM" id="SSF89009">
    <property type="entry name" value="GAT-like domain"/>
    <property type="match status" value="1"/>
</dbReference>
<dbReference type="GO" id="GO:0051666">
    <property type="term" value="P:actin cortical patch localization"/>
    <property type="evidence" value="ECO:0007669"/>
    <property type="project" value="TreeGrafter"/>
</dbReference>
<feature type="coiled-coil region" evidence="1">
    <location>
        <begin position="290"/>
        <end position="317"/>
    </location>
</feature>
<proteinExistence type="predicted"/>
<dbReference type="CDD" id="cd21383">
    <property type="entry name" value="GAT_GGA_Tom1-like"/>
    <property type="match status" value="1"/>
</dbReference>
<dbReference type="GO" id="GO:0035091">
    <property type="term" value="F:phosphatidylinositol binding"/>
    <property type="evidence" value="ECO:0007669"/>
    <property type="project" value="InterPro"/>
</dbReference>
<dbReference type="InterPro" id="IPR004152">
    <property type="entry name" value="GAT_dom"/>
</dbReference>
<dbReference type="OrthoDB" id="5393057at2759"/>
<evidence type="ECO:0000256" key="1">
    <source>
        <dbReference type="SAM" id="Coils"/>
    </source>
</evidence>